<dbReference type="Proteomes" id="UP000193411">
    <property type="component" value="Unassembled WGS sequence"/>
</dbReference>
<name>A0A1Y2HEG1_9FUNG</name>
<sequence>MSVSVGSAVHLHLLALADWSVRLRAGKLEERSRAAWRGWRRFSRTGYVPGPVTICTETSNLAWLGLLNARRGPQVPGADGGAENGSGLANGVQRC</sequence>
<reference evidence="3 4" key="1">
    <citation type="submission" date="2016-07" db="EMBL/GenBank/DDBJ databases">
        <title>Pervasive Adenine N6-methylation of Active Genes in Fungi.</title>
        <authorList>
            <consortium name="DOE Joint Genome Institute"/>
            <person name="Mondo S.J."/>
            <person name="Dannebaum R.O."/>
            <person name="Kuo R.C."/>
            <person name="Labutti K."/>
            <person name="Haridas S."/>
            <person name="Kuo A."/>
            <person name="Salamov A."/>
            <person name="Ahrendt S.R."/>
            <person name="Lipzen A."/>
            <person name="Sullivan W."/>
            <person name="Andreopoulos W.B."/>
            <person name="Clum A."/>
            <person name="Lindquist E."/>
            <person name="Daum C."/>
            <person name="Ramamoorthy G.K."/>
            <person name="Gryganskyi A."/>
            <person name="Culley D."/>
            <person name="Magnuson J.K."/>
            <person name="James T.Y."/>
            <person name="O'Malley M.A."/>
            <person name="Stajich J.E."/>
            <person name="Spatafora J.W."/>
            <person name="Visel A."/>
            <person name="Grigoriev I.V."/>
        </authorList>
    </citation>
    <scope>NUCLEOTIDE SEQUENCE [LARGE SCALE GENOMIC DNA]</scope>
    <source>
        <strain evidence="3 4">PL171</strain>
    </source>
</reference>
<feature type="signal peptide" evidence="2">
    <location>
        <begin position="1"/>
        <end position="25"/>
    </location>
</feature>
<comment type="caution">
    <text evidence="3">The sequence shown here is derived from an EMBL/GenBank/DDBJ whole genome shotgun (WGS) entry which is preliminary data.</text>
</comment>
<keyword evidence="4" id="KW-1185">Reference proteome</keyword>
<accession>A0A1Y2HEG1</accession>
<evidence type="ECO:0000256" key="2">
    <source>
        <dbReference type="SAM" id="SignalP"/>
    </source>
</evidence>
<proteinExistence type="predicted"/>
<feature type="chain" id="PRO_5013141611" evidence="2">
    <location>
        <begin position="26"/>
        <end position="95"/>
    </location>
</feature>
<protein>
    <submittedName>
        <fullName evidence="3">Uncharacterized protein</fullName>
    </submittedName>
</protein>
<feature type="region of interest" description="Disordered" evidence="1">
    <location>
        <begin position="75"/>
        <end position="95"/>
    </location>
</feature>
<keyword evidence="2" id="KW-0732">Signal</keyword>
<evidence type="ECO:0000313" key="4">
    <source>
        <dbReference type="Proteomes" id="UP000193411"/>
    </source>
</evidence>
<organism evidence="3 4">
    <name type="scientific">Catenaria anguillulae PL171</name>
    <dbReference type="NCBI Taxonomy" id="765915"/>
    <lineage>
        <taxon>Eukaryota</taxon>
        <taxon>Fungi</taxon>
        <taxon>Fungi incertae sedis</taxon>
        <taxon>Blastocladiomycota</taxon>
        <taxon>Blastocladiomycetes</taxon>
        <taxon>Blastocladiales</taxon>
        <taxon>Catenariaceae</taxon>
        <taxon>Catenaria</taxon>
    </lineage>
</organism>
<evidence type="ECO:0000313" key="3">
    <source>
        <dbReference type="EMBL" id="ORZ32968.1"/>
    </source>
</evidence>
<dbReference type="AlphaFoldDB" id="A0A1Y2HEG1"/>
<evidence type="ECO:0000256" key="1">
    <source>
        <dbReference type="SAM" id="MobiDB-lite"/>
    </source>
</evidence>
<dbReference type="EMBL" id="MCFL01000040">
    <property type="protein sequence ID" value="ORZ32968.1"/>
    <property type="molecule type" value="Genomic_DNA"/>
</dbReference>
<gene>
    <name evidence="3" type="ORF">BCR44DRAFT_1439235</name>
</gene>